<dbReference type="Gene3D" id="1.10.101.10">
    <property type="entry name" value="PGBD-like superfamily/PGBD"/>
    <property type="match status" value="1"/>
</dbReference>
<dbReference type="InterPro" id="IPR052905">
    <property type="entry name" value="LD-transpeptidase_YkuD-like"/>
</dbReference>
<evidence type="ECO:0000256" key="1">
    <source>
        <dbReference type="ARBA" id="ARBA00004752"/>
    </source>
</evidence>
<dbReference type="Pfam" id="PF01471">
    <property type="entry name" value="PG_binding_1"/>
    <property type="match status" value="1"/>
</dbReference>
<evidence type="ECO:0000256" key="6">
    <source>
        <dbReference type="ARBA" id="ARBA00023316"/>
    </source>
</evidence>
<keyword evidence="5 7" id="KW-0573">Peptidoglycan synthesis</keyword>
<dbReference type="Pfam" id="PF03734">
    <property type="entry name" value="YkuD"/>
    <property type="match status" value="1"/>
</dbReference>
<dbReference type="RefSeq" id="WP_161125085.1">
    <property type="nucleotide sequence ID" value="NZ_VYSB01000007.1"/>
</dbReference>
<dbReference type="GO" id="GO:0009252">
    <property type="term" value="P:peptidoglycan biosynthetic process"/>
    <property type="evidence" value="ECO:0007669"/>
    <property type="project" value="UniProtKB-UniPathway"/>
</dbReference>
<dbReference type="InterPro" id="IPR036366">
    <property type="entry name" value="PGBDSf"/>
</dbReference>
<dbReference type="GO" id="GO:0008360">
    <property type="term" value="P:regulation of cell shape"/>
    <property type="evidence" value="ECO:0007669"/>
    <property type="project" value="UniProtKB-UniRule"/>
</dbReference>
<comment type="caution">
    <text evidence="9">The sequence shown here is derived from an EMBL/GenBank/DDBJ whole genome shotgun (WGS) entry which is preliminary data.</text>
</comment>
<gene>
    <name evidence="9" type="ORF">F5985_08640</name>
</gene>
<dbReference type="EMBL" id="VYSB01000007">
    <property type="protein sequence ID" value="MYZ52201.1"/>
    <property type="molecule type" value="Genomic_DNA"/>
</dbReference>
<sequence>MNESEFRTLSAAVPAAGAADEHCPVRRRLLLAALAAAVAGPLQALETTVAVSYGRLWLDESGRVLPQARAALSLLADAASHGLEPQDYDAAGLALAFARPFPWPRAPKSRSAKLEPGQSWAGLDLLAQRLRVLGDLAPAAAVSAQAAAAPTVQTAALLPGALAPAANELPRYQGDLVEAVRRFQLRHGLEADGVIGSTTWTQLGIEPAARVHQIELALERLRWTPFLQSRRMVVVNLPEFVLRAYEVADDGRVQLALESRVVVGRALDTRTPLFDEDMRFIEFSPYWNIPPSIARSETVPKLRRDPGYFDRMGFEFVGADGSVQRGLSSAHLDAVLAGRMRIRQRPGEHNALGDIKFVFPNADNIYLHHTPAVDLFGRARRDYSHGCIRVEKPVELAEFVLQGMPGWDRARIEAAMAQGKSNTLKLAEPVPVLLSYGTTLVKGDQIFFFNDIYGHDRVLTQALQQRSRSRAK</sequence>
<organism evidence="9 10">
    <name type="scientific">Malikia spinosa</name>
    <dbReference type="NCBI Taxonomy" id="86180"/>
    <lineage>
        <taxon>Bacteria</taxon>
        <taxon>Pseudomonadati</taxon>
        <taxon>Pseudomonadota</taxon>
        <taxon>Betaproteobacteria</taxon>
        <taxon>Burkholderiales</taxon>
        <taxon>Comamonadaceae</taxon>
        <taxon>Malikia</taxon>
    </lineage>
</organism>
<reference evidence="9 10" key="1">
    <citation type="submission" date="2019-09" db="EMBL/GenBank/DDBJ databases">
        <title>Identification of Malikia spinosa a prominent benzene-, toluene-, and ethylbenzene-degrading bacterium: enrichment, isolation and whole genome sequencing.</title>
        <authorList>
            <person name="Tancsics A."/>
            <person name="Revesz F."/>
            <person name="Kriszt B."/>
        </authorList>
    </citation>
    <scope>NUCLEOTIDE SEQUENCE [LARGE SCALE GENOMIC DNA]</scope>
    <source>
        <strain evidence="9 10">AB6</strain>
    </source>
</reference>
<proteinExistence type="inferred from homology"/>
<evidence type="ECO:0000256" key="7">
    <source>
        <dbReference type="PROSITE-ProRule" id="PRU01373"/>
    </source>
</evidence>
<dbReference type="Proteomes" id="UP000481947">
    <property type="component" value="Unassembled WGS sequence"/>
</dbReference>
<accession>A0A7C9MXB5</accession>
<evidence type="ECO:0000259" key="8">
    <source>
        <dbReference type="PROSITE" id="PS52029"/>
    </source>
</evidence>
<keyword evidence="4 7" id="KW-0133">Cell shape</keyword>
<evidence type="ECO:0000313" key="9">
    <source>
        <dbReference type="EMBL" id="MYZ52201.1"/>
    </source>
</evidence>
<dbReference type="InterPro" id="IPR036365">
    <property type="entry name" value="PGBD-like_sf"/>
</dbReference>
<dbReference type="GO" id="GO:0004180">
    <property type="term" value="F:carboxypeptidase activity"/>
    <property type="evidence" value="ECO:0007669"/>
    <property type="project" value="UniProtKB-ARBA"/>
</dbReference>
<dbReference type="SUPFAM" id="SSF47090">
    <property type="entry name" value="PGBD-like"/>
    <property type="match status" value="1"/>
</dbReference>
<dbReference type="InterPro" id="IPR045380">
    <property type="entry name" value="LD_TPept_scaffold_dom"/>
</dbReference>
<dbReference type="GO" id="GO:0016740">
    <property type="term" value="F:transferase activity"/>
    <property type="evidence" value="ECO:0007669"/>
    <property type="project" value="UniProtKB-KW"/>
</dbReference>
<feature type="active site" description="Proton donor/acceptor" evidence="7">
    <location>
        <position position="368"/>
    </location>
</feature>
<dbReference type="InterPro" id="IPR005490">
    <property type="entry name" value="LD_TPept_cat_dom"/>
</dbReference>
<dbReference type="Pfam" id="PF20142">
    <property type="entry name" value="Scaffold"/>
    <property type="match status" value="1"/>
</dbReference>
<dbReference type="AlphaFoldDB" id="A0A7C9MXB5"/>
<keyword evidence="6 7" id="KW-0961">Cell wall biogenesis/degradation</keyword>
<dbReference type="GO" id="GO:0071555">
    <property type="term" value="P:cell wall organization"/>
    <property type="evidence" value="ECO:0007669"/>
    <property type="project" value="UniProtKB-UniRule"/>
</dbReference>
<evidence type="ECO:0000256" key="5">
    <source>
        <dbReference type="ARBA" id="ARBA00022984"/>
    </source>
</evidence>
<dbReference type="InterPro" id="IPR038063">
    <property type="entry name" value="Transpep_catalytic_dom"/>
</dbReference>
<dbReference type="UniPathway" id="UPA00219"/>
<dbReference type="PANTHER" id="PTHR41533:SF2">
    <property type="entry name" value="BLR7131 PROTEIN"/>
    <property type="match status" value="1"/>
</dbReference>
<evidence type="ECO:0000256" key="4">
    <source>
        <dbReference type="ARBA" id="ARBA00022960"/>
    </source>
</evidence>
<feature type="active site" description="Nucleophile" evidence="7">
    <location>
        <position position="387"/>
    </location>
</feature>
<dbReference type="Gene3D" id="2.40.440.10">
    <property type="entry name" value="L,D-transpeptidase catalytic domain-like"/>
    <property type="match status" value="1"/>
</dbReference>
<evidence type="ECO:0000313" key="10">
    <source>
        <dbReference type="Proteomes" id="UP000481947"/>
    </source>
</evidence>
<dbReference type="InterPro" id="IPR002477">
    <property type="entry name" value="Peptidoglycan-bd-like"/>
</dbReference>
<dbReference type="PROSITE" id="PS52029">
    <property type="entry name" value="LD_TPASE"/>
    <property type="match status" value="1"/>
</dbReference>
<protein>
    <submittedName>
        <fullName evidence="9">L,D-transpeptidase family protein</fullName>
    </submittedName>
</protein>
<comment type="pathway">
    <text evidence="1 7">Cell wall biogenesis; peptidoglycan biosynthesis.</text>
</comment>
<evidence type="ECO:0000256" key="2">
    <source>
        <dbReference type="ARBA" id="ARBA00005992"/>
    </source>
</evidence>
<dbReference type="PANTHER" id="PTHR41533">
    <property type="entry name" value="L,D-TRANSPEPTIDASE HI_1667-RELATED"/>
    <property type="match status" value="1"/>
</dbReference>
<keyword evidence="3" id="KW-0808">Transferase</keyword>
<comment type="similarity">
    <text evidence="2">Belongs to the YkuD family.</text>
</comment>
<dbReference type="CDD" id="cd16913">
    <property type="entry name" value="YkuD_like"/>
    <property type="match status" value="1"/>
</dbReference>
<name>A0A7C9MXB5_9BURK</name>
<feature type="domain" description="L,D-TPase catalytic" evidence="8">
    <location>
        <begin position="231"/>
        <end position="415"/>
    </location>
</feature>
<dbReference type="SUPFAM" id="SSF141523">
    <property type="entry name" value="L,D-transpeptidase catalytic domain-like"/>
    <property type="match status" value="1"/>
</dbReference>
<evidence type="ECO:0000256" key="3">
    <source>
        <dbReference type="ARBA" id="ARBA00022679"/>
    </source>
</evidence>